<organism evidence="5 6">
    <name type="scientific">Eiseniibacteriota bacterium</name>
    <dbReference type="NCBI Taxonomy" id="2212470"/>
    <lineage>
        <taxon>Bacteria</taxon>
        <taxon>Candidatus Eiseniibacteriota</taxon>
    </lineage>
</organism>
<dbReference type="InterPro" id="IPR029026">
    <property type="entry name" value="tRNA_m1G_MTases_N"/>
</dbReference>
<evidence type="ECO:0000256" key="1">
    <source>
        <dbReference type="ARBA" id="ARBA00007228"/>
    </source>
</evidence>
<reference evidence="5" key="1">
    <citation type="submission" date="2020-04" db="EMBL/GenBank/DDBJ databases">
        <authorList>
            <person name="Zhang T."/>
        </authorList>
    </citation>
    <scope>NUCLEOTIDE SEQUENCE</scope>
    <source>
        <strain evidence="5">HKST-UBA02</strain>
    </source>
</reference>
<dbReference type="SUPFAM" id="SSF55315">
    <property type="entry name" value="L30e-like"/>
    <property type="match status" value="1"/>
</dbReference>
<reference evidence="5" key="2">
    <citation type="journal article" date="2021" name="Microbiome">
        <title>Successional dynamics and alternative stable states in a saline activated sludge microbial community over 9 years.</title>
        <authorList>
            <person name="Wang Y."/>
            <person name="Ye J."/>
            <person name="Ju F."/>
            <person name="Liu L."/>
            <person name="Boyd J.A."/>
            <person name="Deng Y."/>
            <person name="Parks D.H."/>
            <person name="Jiang X."/>
            <person name="Yin X."/>
            <person name="Woodcroft B.J."/>
            <person name="Tyson G.W."/>
            <person name="Hugenholtz P."/>
            <person name="Polz M.F."/>
            <person name="Zhang T."/>
        </authorList>
    </citation>
    <scope>NUCLEOTIDE SEQUENCE</scope>
    <source>
        <strain evidence="5">HKST-UBA02</strain>
    </source>
</reference>
<dbReference type="GO" id="GO:0008173">
    <property type="term" value="F:RNA methyltransferase activity"/>
    <property type="evidence" value="ECO:0007669"/>
    <property type="project" value="InterPro"/>
</dbReference>
<dbReference type="CDD" id="cd18095">
    <property type="entry name" value="SpoU-like_rRNA-MTase"/>
    <property type="match status" value="1"/>
</dbReference>
<dbReference type="GO" id="GO:0003723">
    <property type="term" value="F:RNA binding"/>
    <property type="evidence" value="ECO:0007669"/>
    <property type="project" value="InterPro"/>
</dbReference>
<dbReference type="PANTHER" id="PTHR43191:SF2">
    <property type="entry name" value="RRNA METHYLTRANSFERASE 3, MITOCHONDRIAL"/>
    <property type="match status" value="1"/>
</dbReference>
<keyword evidence="3" id="KW-0808">Transferase</keyword>
<dbReference type="PANTHER" id="PTHR43191">
    <property type="entry name" value="RRNA METHYLTRANSFERASE 3"/>
    <property type="match status" value="1"/>
</dbReference>
<accession>A0A956NF17</accession>
<proteinExistence type="inferred from homology"/>
<feature type="domain" description="RNA 2-O ribose methyltransferase substrate binding" evidence="4">
    <location>
        <begin position="34"/>
        <end position="117"/>
    </location>
</feature>
<dbReference type="Pfam" id="PF22435">
    <property type="entry name" value="MRM3-like_sub_bind"/>
    <property type="match status" value="1"/>
</dbReference>
<dbReference type="SUPFAM" id="SSF75217">
    <property type="entry name" value="alpha/beta knot"/>
    <property type="match status" value="1"/>
</dbReference>
<dbReference type="Pfam" id="PF00588">
    <property type="entry name" value="SpoU_methylase"/>
    <property type="match status" value="1"/>
</dbReference>
<dbReference type="EMBL" id="JAGQHS010000120">
    <property type="protein sequence ID" value="MCA9757794.1"/>
    <property type="molecule type" value="Genomic_DNA"/>
</dbReference>
<evidence type="ECO:0000259" key="4">
    <source>
        <dbReference type="SMART" id="SM00967"/>
    </source>
</evidence>
<dbReference type="InterPro" id="IPR029028">
    <property type="entry name" value="Alpha/beta_knot_MTases"/>
</dbReference>
<dbReference type="Proteomes" id="UP000739538">
    <property type="component" value="Unassembled WGS sequence"/>
</dbReference>
<name>A0A956NF17_UNCEI</name>
<dbReference type="InterPro" id="IPR013123">
    <property type="entry name" value="SpoU_subst-bd"/>
</dbReference>
<dbReference type="InterPro" id="IPR051259">
    <property type="entry name" value="rRNA_Methyltransferase"/>
</dbReference>
<keyword evidence="2 5" id="KW-0489">Methyltransferase</keyword>
<protein>
    <submittedName>
        <fullName evidence="5">RNA methyltransferase</fullName>
    </submittedName>
</protein>
<sequence>MNRREITSPHNPLLRQLRRWVDKPKQCRADNVLLADGVHLVQEAFAAGLEGLDLLVDVERSGAGRLGGPSDEISALLEEADARGVPVHVLPAKLFRDVSPVETPQGILGVFRRPPAPSLDLGGAVPAAGAERLHDARPPRDPLEAGRAASERVHAGAPWLVACGVQDPSNLGAMLRTARATGVTQLLTSHGTVDPFHHRALRAAMGATFRMSVHADLRADELEAHVKSAGLRSVALSADGDTPLESLDPHEPVALYFGSEGSGLPAEVASSVDVHVRIPMEPGTESLSVPAAAAVCLYWLYLGRR</sequence>
<dbReference type="SMART" id="SM00967">
    <property type="entry name" value="SpoU_sub_bind"/>
    <property type="match status" value="1"/>
</dbReference>
<evidence type="ECO:0000313" key="6">
    <source>
        <dbReference type="Proteomes" id="UP000739538"/>
    </source>
</evidence>
<evidence type="ECO:0000313" key="5">
    <source>
        <dbReference type="EMBL" id="MCA9757794.1"/>
    </source>
</evidence>
<dbReference type="AlphaFoldDB" id="A0A956NF17"/>
<gene>
    <name evidence="5" type="ORF">KDA27_18530</name>
</gene>
<dbReference type="InterPro" id="IPR029064">
    <property type="entry name" value="Ribosomal_eL30-like_sf"/>
</dbReference>
<evidence type="ECO:0000256" key="2">
    <source>
        <dbReference type="ARBA" id="ARBA00022603"/>
    </source>
</evidence>
<dbReference type="GO" id="GO:0005737">
    <property type="term" value="C:cytoplasm"/>
    <property type="evidence" value="ECO:0007669"/>
    <property type="project" value="UniProtKB-ARBA"/>
</dbReference>
<dbReference type="InterPro" id="IPR001537">
    <property type="entry name" value="SpoU_MeTrfase"/>
</dbReference>
<dbReference type="GO" id="GO:0006396">
    <property type="term" value="P:RNA processing"/>
    <property type="evidence" value="ECO:0007669"/>
    <property type="project" value="InterPro"/>
</dbReference>
<evidence type="ECO:0000256" key="3">
    <source>
        <dbReference type="ARBA" id="ARBA00022679"/>
    </source>
</evidence>
<comment type="caution">
    <text evidence="5">The sequence shown here is derived from an EMBL/GenBank/DDBJ whole genome shotgun (WGS) entry which is preliminary data.</text>
</comment>
<comment type="similarity">
    <text evidence="1">Belongs to the class IV-like SAM-binding methyltransferase superfamily. RNA methyltransferase TrmH family.</text>
</comment>
<dbReference type="InterPro" id="IPR053888">
    <property type="entry name" value="MRM3-like_sub_bind"/>
</dbReference>
<dbReference type="Gene3D" id="3.40.1280.10">
    <property type="match status" value="1"/>
</dbReference>
<dbReference type="GO" id="GO:0032259">
    <property type="term" value="P:methylation"/>
    <property type="evidence" value="ECO:0007669"/>
    <property type="project" value="UniProtKB-KW"/>
</dbReference>
<dbReference type="Gene3D" id="3.30.1330.30">
    <property type="match status" value="1"/>
</dbReference>